<proteinExistence type="predicted"/>
<evidence type="ECO:0008006" key="3">
    <source>
        <dbReference type="Google" id="ProtNLM"/>
    </source>
</evidence>
<evidence type="ECO:0000313" key="1">
    <source>
        <dbReference type="EMBL" id="AKP50721.1"/>
    </source>
</evidence>
<keyword evidence="2" id="KW-1185">Reference proteome</keyword>
<dbReference type="AlphaFoldDB" id="A0A0H4P8C9"/>
<sequence>MKSISSTIEFLKRSLKATAASDSMDWLELQVERIKADMGSMKLFLSFSQASRHFSKNPLNLSDQGLQEAAKIRDGFSPGKWTCLQTARVLLVLEALSEDSEKWLKDIEKLFESADIHEQEALYAALPIYPFQEKFTKRAAEGLRSNMTSVFDAIALNNPYPADFLVEQAWNQMVLKAIFMQRPLYQIIGIEKRLNSSLAKTLVDYVHERWSANRNVIPELWRFVSPFVDEEILGLLEKVMVNGTDLEKYAVGLTCSQSENISAKSLLDKYPEIKNKIDKGEISWEGIGKKYEEEN</sequence>
<accession>A0A0H4P8C9</accession>
<reference evidence="1 2" key="1">
    <citation type="submission" date="2015-07" db="EMBL/GenBank/DDBJ databases">
        <authorList>
            <person name="Kim K.M."/>
        </authorList>
    </citation>
    <scope>NUCLEOTIDE SEQUENCE [LARGE SCALE GENOMIC DNA]</scope>
    <source>
        <strain evidence="1 2">KCTC 12363</strain>
    </source>
</reference>
<dbReference type="Proteomes" id="UP000036520">
    <property type="component" value="Chromosome"/>
</dbReference>
<dbReference type="OrthoDB" id="325673at2"/>
<gene>
    <name evidence="1" type="ORF">CA2015_1273</name>
</gene>
<organism evidence="1 2">
    <name type="scientific">Cyclobacterium amurskyense</name>
    <dbReference type="NCBI Taxonomy" id="320787"/>
    <lineage>
        <taxon>Bacteria</taxon>
        <taxon>Pseudomonadati</taxon>
        <taxon>Bacteroidota</taxon>
        <taxon>Cytophagia</taxon>
        <taxon>Cytophagales</taxon>
        <taxon>Cyclobacteriaceae</taxon>
        <taxon>Cyclobacterium</taxon>
    </lineage>
</organism>
<dbReference type="EMBL" id="CP012040">
    <property type="protein sequence ID" value="AKP50721.1"/>
    <property type="molecule type" value="Genomic_DNA"/>
</dbReference>
<dbReference type="KEGG" id="camu:CA2015_1273"/>
<dbReference type="PATRIC" id="fig|320787.5.peg.1403"/>
<dbReference type="InterPro" id="IPR047715">
    <property type="entry name" value="EboA_dom"/>
</dbReference>
<dbReference type="NCBIfam" id="NF035938">
    <property type="entry name" value="EboA_domain"/>
    <property type="match status" value="1"/>
</dbReference>
<protein>
    <recommendedName>
        <fullName evidence="3">DNA alkylation repair enzyme</fullName>
    </recommendedName>
</protein>
<evidence type="ECO:0000313" key="2">
    <source>
        <dbReference type="Proteomes" id="UP000036520"/>
    </source>
</evidence>
<name>A0A0H4P8C9_9BACT</name>
<dbReference type="STRING" id="320787.CA2015_1273"/>
<dbReference type="RefSeq" id="WP_053086653.1">
    <property type="nucleotide sequence ID" value="NZ_CAXBGM010000010.1"/>
</dbReference>